<keyword evidence="4" id="KW-1185">Reference proteome</keyword>
<dbReference type="Pfam" id="PF09839">
    <property type="entry name" value="DUF2066"/>
    <property type="match status" value="1"/>
</dbReference>
<feature type="chain" id="PRO_5018191733" evidence="2">
    <location>
        <begin position="19"/>
        <end position="406"/>
    </location>
</feature>
<reference evidence="3 4" key="1">
    <citation type="submission" date="2018-11" db="EMBL/GenBank/DDBJ databases">
        <title>Vibrio LJC006 sp. nov., isolated from seawater during the bloom of the enteromorpha.</title>
        <authorList>
            <person name="Liang J."/>
        </authorList>
    </citation>
    <scope>NUCLEOTIDE SEQUENCE [LARGE SCALE GENOMIC DNA]</scope>
    <source>
        <strain evidence="3 4">LJC006</strain>
    </source>
</reference>
<keyword evidence="2" id="KW-0732">Signal</keyword>
<dbReference type="OrthoDB" id="6195299at2"/>
<comment type="caution">
    <text evidence="3">The sequence shown here is derived from an EMBL/GenBank/DDBJ whole genome shotgun (WGS) entry which is preliminary data.</text>
</comment>
<protein>
    <submittedName>
        <fullName evidence="3">DUF2066 domain-containing protein</fullName>
    </submittedName>
</protein>
<sequence length="406" mass="44486">MRYLIVFLLGLFSLGTNAAVKVDLYHTEVVLDQGQSDSDAEIQGMENVIVKVSGNKTALNNPVIKKALSNTSQYLTELGRSKTSDNQSVLKLGFNPRQMRELITQAQVAYWPDTRTNVLVWYVEDDGYQRTISWENVGGESVDAIKKEADLRGLPVTIPVGDFDDVTNIEPSDLWGSFLKPISEASSRYQPDAVLVVRAQSDGLRWALYDQPAEQIAQDIQSPMIGSASQGGSEAIYSMIDEVAQYYAKKNSVIMSQNSTSSSSVKVQISGLGNAMDFFAVENSLKGLPSVASLDVSKAESDSVVYTVHLLSDENTFEQELNRVGRLVKEEQDYQSDSIGADTDDTQNVSNDTSNSEVSDASNAEMSSAQPDVQTPDSVTHNTQAIAGTDSVLDVEKPSILYYRWQ</sequence>
<name>A0A3N9TJF1_9VIBR</name>
<dbReference type="EMBL" id="RJVQ01000002">
    <property type="protein sequence ID" value="RQW64064.1"/>
    <property type="molecule type" value="Genomic_DNA"/>
</dbReference>
<evidence type="ECO:0000256" key="1">
    <source>
        <dbReference type="SAM" id="MobiDB-lite"/>
    </source>
</evidence>
<gene>
    <name evidence="3" type="ORF">EES38_05595</name>
</gene>
<dbReference type="AlphaFoldDB" id="A0A3N9TJF1"/>
<dbReference type="InterPro" id="IPR018642">
    <property type="entry name" value="DUF2066"/>
</dbReference>
<feature type="region of interest" description="Disordered" evidence="1">
    <location>
        <begin position="332"/>
        <end position="385"/>
    </location>
</feature>
<feature type="signal peptide" evidence="2">
    <location>
        <begin position="1"/>
        <end position="18"/>
    </location>
</feature>
<organism evidence="3 4">
    <name type="scientific">Vibrio viridaestus</name>
    <dbReference type="NCBI Taxonomy" id="2487322"/>
    <lineage>
        <taxon>Bacteria</taxon>
        <taxon>Pseudomonadati</taxon>
        <taxon>Pseudomonadota</taxon>
        <taxon>Gammaproteobacteria</taxon>
        <taxon>Vibrionales</taxon>
        <taxon>Vibrionaceae</taxon>
        <taxon>Vibrio</taxon>
    </lineage>
</organism>
<feature type="compositionally biased region" description="Polar residues" evidence="1">
    <location>
        <begin position="346"/>
        <end position="385"/>
    </location>
</feature>
<dbReference type="RefSeq" id="WP_124936185.1">
    <property type="nucleotide sequence ID" value="NZ_RJVQ01000002.1"/>
</dbReference>
<evidence type="ECO:0000313" key="3">
    <source>
        <dbReference type="EMBL" id="RQW64064.1"/>
    </source>
</evidence>
<dbReference type="Proteomes" id="UP000281112">
    <property type="component" value="Unassembled WGS sequence"/>
</dbReference>
<evidence type="ECO:0000256" key="2">
    <source>
        <dbReference type="SAM" id="SignalP"/>
    </source>
</evidence>
<accession>A0A3N9TJF1</accession>
<evidence type="ECO:0000313" key="4">
    <source>
        <dbReference type="Proteomes" id="UP000281112"/>
    </source>
</evidence>
<proteinExistence type="predicted"/>